<dbReference type="InterPro" id="IPR006189">
    <property type="entry name" value="CHASE_dom"/>
</dbReference>
<dbReference type="PANTHER" id="PTHR45138">
    <property type="entry name" value="REGULATORY COMPONENTS OF SENSORY TRANSDUCTION SYSTEM"/>
    <property type="match status" value="1"/>
</dbReference>
<dbReference type="EC" id="2.7.7.65" evidence="3"/>
<evidence type="ECO:0000256" key="4">
    <source>
        <dbReference type="ARBA" id="ARBA00022692"/>
    </source>
</evidence>
<dbReference type="CDD" id="cd01949">
    <property type="entry name" value="GGDEF"/>
    <property type="match status" value="1"/>
</dbReference>
<dbReference type="InterPro" id="IPR043128">
    <property type="entry name" value="Rev_trsase/Diguanyl_cyclase"/>
</dbReference>
<dbReference type="AlphaFoldDB" id="A0A0X7K8L3"/>
<keyword evidence="5 8" id="KW-1133">Transmembrane helix</keyword>
<dbReference type="Pfam" id="PF00990">
    <property type="entry name" value="GGDEF"/>
    <property type="match status" value="1"/>
</dbReference>
<dbReference type="OrthoDB" id="9812260at2"/>
<keyword evidence="6 8" id="KW-0472">Membrane</keyword>
<dbReference type="GO" id="GO:0052621">
    <property type="term" value="F:diguanylate cyclase activity"/>
    <property type="evidence" value="ECO:0007669"/>
    <property type="project" value="UniProtKB-EC"/>
</dbReference>
<evidence type="ECO:0000256" key="7">
    <source>
        <dbReference type="ARBA" id="ARBA00034247"/>
    </source>
</evidence>
<proteinExistence type="predicted"/>
<dbReference type="InterPro" id="IPR029787">
    <property type="entry name" value="Nucleotide_cyclase"/>
</dbReference>
<dbReference type="SMART" id="SM00267">
    <property type="entry name" value="GGDEF"/>
    <property type="match status" value="1"/>
</dbReference>
<comment type="catalytic activity">
    <reaction evidence="7">
        <text>2 GTP = 3',3'-c-di-GMP + 2 diphosphate</text>
        <dbReference type="Rhea" id="RHEA:24898"/>
        <dbReference type="ChEBI" id="CHEBI:33019"/>
        <dbReference type="ChEBI" id="CHEBI:37565"/>
        <dbReference type="ChEBI" id="CHEBI:58805"/>
        <dbReference type="EC" id="2.7.7.65"/>
    </reaction>
</comment>
<protein>
    <recommendedName>
        <fullName evidence="3">diguanylate cyclase</fullName>
        <ecNumber evidence="3">2.7.7.65</ecNumber>
    </recommendedName>
</protein>
<dbReference type="PROSITE" id="PS50887">
    <property type="entry name" value="GGDEF"/>
    <property type="match status" value="1"/>
</dbReference>
<keyword evidence="4 8" id="KW-0812">Transmembrane</keyword>
<evidence type="ECO:0000313" key="12">
    <source>
        <dbReference type="Proteomes" id="UP000067111"/>
    </source>
</evidence>
<dbReference type="InterPro" id="IPR050469">
    <property type="entry name" value="Diguanylate_Cyclase"/>
</dbReference>
<dbReference type="Gene3D" id="3.30.450.350">
    <property type="entry name" value="CHASE domain"/>
    <property type="match status" value="1"/>
</dbReference>
<evidence type="ECO:0000313" key="11">
    <source>
        <dbReference type="EMBL" id="KWU52067.1"/>
    </source>
</evidence>
<comment type="subcellular location">
    <subcellularLocation>
        <location evidence="2">Cell inner membrane</location>
    </subcellularLocation>
</comment>
<accession>A0A0X7K8L3</accession>
<comment type="caution">
    <text evidence="11">The sequence shown here is derived from an EMBL/GenBank/DDBJ whole genome shotgun (WGS) entry which is preliminary data.</text>
</comment>
<dbReference type="GO" id="GO:0005886">
    <property type="term" value="C:plasma membrane"/>
    <property type="evidence" value="ECO:0007669"/>
    <property type="project" value="UniProtKB-SubCell"/>
</dbReference>
<name>A0A0X7K8L3_9PSED</name>
<dbReference type="PANTHER" id="PTHR45138:SF9">
    <property type="entry name" value="DIGUANYLATE CYCLASE DGCM-RELATED"/>
    <property type="match status" value="1"/>
</dbReference>
<dbReference type="SMART" id="SM01079">
    <property type="entry name" value="CHASE"/>
    <property type="match status" value="1"/>
</dbReference>
<evidence type="ECO:0000259" key="10">
    <source>
        <dbReference type="PROSITE" id="PS50887"/>
    </source>
</evidence>
<evidence type="ECO:0000256" key="1">
    <source>
        <dbReference type="ARBA" id="ARBA00001946"/>
    </source>
</evidence>
<feature type="domain" description="CHASE" evidence="9">
    <location>
        <begin position="77"/>
        <end position="290"/>
    </location>
</feature>
<feature type="transmembrane region" description="Helical" evidence="8">
    <location>
        <begin position="12"/>
        <end position="34"/>
    </location>
</feature>
<evidence type="ECO:0000256" key="2">
    <source>
        <dbReference type="ARBA" id="ARBA00004533"/>
    </source>
</evidence>
<dbReference type="NCBIfam" id="TIGR00254">
    <property type="entry name" value="GGDEF"/>
    <property type="match status" value="1"/>
</dbReference>
<dbReference type="InterPro" id="IPR042240">
    <property type="entry name" value="CHASE_sf"/>
</dbReference>
<evidence type="ECO:0000256" key="6">
    <source>
        <dbReference type="ARBA" id="ARBA00023136"/>
    </source>
</evidence>
<gene>
    <name evidence="11" type="ORF">AWV77_04340</name>
</gene>
<dbReference type="InterPro" id="IPR000160">
    <property type="entry name" value="GGDEF_dom"/>
</dbReference>
<dbReference type="FunFam" id="3.30.70.270:FF:000001">
    <property type="entry name" value="Diguanylate cyclase domain protein"/>
    <property type="match status" value="1"/>
</dbReference>
<dbReference type="EMBL" id="LRMR01000005">
    <property type="protein sequence ID" value="KWU52067.1"/>
    <property type="molecule type" value="Genomic_DNA"/>
</dbReference>
<dbReference type="RefSeq" id="WP_060753054.1">
    <property type="nucleotide sequence ID" value="NZ_JBKQAR010000001.1"/>
</dbReference>
<dbReference type="GO" id="GO:0007165">
    <property type="term" value="P:signal transduction"/>
    <property type="evidence" value="ECO:0007669"/>
    <property type="project" value="UniProtKB-ARBA"/>
</dbReference>
<evidence type="ECO:0000256" key="8">
    <source>
        <dbReference type="SAM" id="Phobius"/>
    </source>
</evidence>
<dbReference type="Pfam" id="PF03924">
    <property type="entry name" value="CHASE"/>
    <property type="match status" value="1"/>
</dbReference>
<dbReference type="SUPFAM" id="SSF55073">
    <property type="entry name" value="Nucleotide cyclase"/>
    <property type="match status" value="1"/>
</dbReference>
<feature type="transmembrane region" description="Helical" evidence="8">
    <location>
        <begin position="304"/>
        <end position="329"/>
    </location>
</feature>
<dbReference type="Gene3D" id="3.30.70.270">
    <property type="match status" value="1"/>
</dbReference>
<feature type="domain" description="GGDEF" evidence="10">
    <location>
        <begin position="380"/>
        <end position="509"/>
    </location>
</feature>
<reference evidence="12" key="1">
    <citation type="submission" date="2016-01" db="EMBL/GenBank/DDBJ databases">
        <authorList>
            <person name="Gamez R.M."/>
            <person name="Rodriguez F."/>
            <person name="Bernal J.F."/>
            <person name="Agarwala R."/>
            <person name="Landsman D."/>
            <person name="Marino-Ramirez L."/>
        </authorList>
    </citation>
    <scope>NUCLEOTIDE SEQUENCE [LARGE SCALE GENOMIC DNA]</scope>
    <source>
        <strain evidence="12">Ps006</strain>
    </source>
</reference>
<dbReference type="PROSITE" id="PS50839">
    <property type="entry name" value="CHASE"/>
    <property type="match status" value="1"/>
</dbReference>
<evidence type="ECO:0000256" key="3">
    <source>
        <dbReference type="ARBA" id="ARBA00012528"/>
    </source>
</evidence>
<evidence type="ECO:0000259" key="9">
    <source>
        <dbReference type="PROSITE" id="PS50839"/>
    </source>
</evidence>
<organism evidence="11 12">
    <name type="scientific">Pseudomonas palleroniana</name>
    <dbReference type="NCBI Taxonomy" id="191390"/>
    <lineage>
        <taxon>Bacteria</taxon>
        <taxon>Pseudomonadati</taxon>
        <taxon>Pseudomonadota</taxon>
        <taxon>Gammaproteobacteria</taxon>
        <taxon>Pseudomonadales</taxon>
        <taxon>Pseudomonadaceae</taxon>
        <taxon>Pseudomonas</taxon>
    </lineage>
</organism>
<sequence length="516" mass="57750">MRFHLGAFKVADVIFCTLICLTGIAVTVLVLTFYTRTEQRTASVAFKLEVDERFSRVQRRFSVQDLKLDTVKRFFINADDVTEKEFMGFVTPLVEEGETYGWVQRIQQKDLESFRAEALLNGTSDFSYHEINPLNGQTRPLTERAEHWILLYLLSLDDVKITPGTDVMANPNREALFTRARESHQMVVSDPLKMSSGQFGVFFIAPVFGPDATIPEHDDGLQGYVVSTVRLAFLMEQNIPLASMLRLNVTLSTIDAAAGEYIYQSSTPPADSELYERRLLNVADNTYVMQFRPGPAFSAANSHVFSSGLIVVSGAVLTLLMTAMMFLLITQRTRALSLVAERTQELQTMNITDHLTGVYNRRYFETSMARLLMEANIQRQPLSLIMFDIDHFKLINDRKGHLCGDKVLRLLCARISAAIRKSDLLCRTGGEEFALICPSSALNDAGKLAEKLRLLISALPFDEAGQVSCSFGVATWAPPESFEDLMRRVDAAMYAAKSGGRDRVQLAPQETCAPFV</sequence>
<comment type="cofactor">
    <cofactor evidence="1">
        <name>Mg(2+)</name>
        <dbReference type="ChEBI" id="CHEBI:18420"/>
    </cofactor>
</comment>
<evidence type="ECO:0000256" key="5">
    <source>
        <dbReference type="ARBA" id="ARBA00022989"/>
    </source>
</evidence>
<dbReference type="Proteomes" id="UP000067111">
    <property type="component" value="Unassembled WGS sequence"/>
</dbReference>